<feature type="region of interest" description="Disordered" evidence="6">
    <location>
        <begin position="18"/>
        <end position="61"/>
    </location>
</feature>
<comment type="similarity">
    <text evidence="1">Belongs to the ribonucleoside diphosphate reductase class-2 family.</text>
</comment>
<dbReference type="EMBL" id="QNRK01000012">
    <property type="protein sequence ID" value="RBP13060.1"/>
    <property type="molecule type" value="Genomic_DNA"/>
</dbReference>
<proteinExistence type="inferred from homology"/>
<feature type="domain" description="TSCPD" evidence="7">
    <location>
        <begin position="56"/>
        <end position="160"/>
    </location>
</feature>
<dbReference type="AlphaFoldDB" id="A0A366FGH2"/>
<evidence type="ECO:0000313" key="8">
    <source>
        <dbReference type="EMBL" id="RBP13060.1"/>
    </source>
</evidence>
<organism evidence="8 9">
    <name type="scientific">Roseiarcus fermentans</name>
    <dbReference type="NCBI Taxonomy" id="1473586"/>
    <lineage>
        <taxon>Bacteria</taxon>
        <taxon>Pseudomonadati</taxon>
        <taxon>Pseudomonadota</taxon>
        <taxon>Alphaproteobacteria</taxon>
        <taxon>Hyphomicrobiales</taxon>
        <taxon>Roseiarcaceae</taxon>
        <taxon>Roseiarcus</taxon>
    </lineage>
</organism>
<dbReference type="GO" id="GO:0071897">
    <property type="term" value="P:DNA biosynthetic process"/>
    <property type="evidence" value="ECO:0007669"/>
    <property type="project" value="UniProtKB-KW"/>
</dbReference>
<evidence type="ECO:0000256" key="2">
    <source>
        <dbReference type="ARBA" id="ARBA00012274"/>
    </source>
</evidence>
<evidence type="ECO:0000313" key="9">
    <source>
        <dbReference type="Proteomes" id="UP000253529"/>
    </source>
</evidence>
<dbReference type="GO" id="GO:0000166">
    <property type="term" value="F:nucleotide binding"/>
    <property type="evidence" value="ECO:0007669"/>
    <property type="project" value="UniProtKB-KW"/>
</dbReference>
<evidence type="ECO:0000256" key="4">
    <source>
        <dbReference type="ARBA" id="ARBA00022741"/>
    </source>
</evidence>
<name>A0A366FGH2_9HYPH</name>
<feature type="compositionally biased region" description="Basic and acidic residues" evidence="6">
    <location>
        <begin position="18"/>
        <end position="29"/>
    </location>
</feature>
<dbReference type="GO" id="GO:0004748">
    <property type="term" value="F:ribonucleoside-diphosphate reductase activity, thioredoxin disulfide as acceptor"/>
    <property type="evidence" value="ECO:0007669"/>
    <property type="project" value="UniProtKB-EC"/>
</dbReference>
<evidence type="ECO:0000256" key="1">
    <source>
        <dbReference type="ARBA" id="ARBA00007405"/>
    </source>
</evidence>
<keyword evidence="3" id="KW-0237">DNA synthesis</keyword>
<evidence type="ECO:0000256" key="6">
    <source>
        <dbReference type="SAM" id="MobiDB-lite"/>
    </source>
</evidence>
<accession>A0A366FGH2</accession>
<dbReference type="Pfam" id="PF12637">
    <property type="entry name" value="TSCPD"/>
    <property type="match status" value="1"/>
</dbReference>
<evidence type="ECO:0000256" key="3">
    <source>
        <dbReference type="ARBA" id="ARBA00022634"/>
    </source>
</evidence>
<keyword evidence="4" id="KW-0547">Nucleotide-binding</keyword>
<reference evidence="8 9" key="1">
    <citation type="submission" date="2018-06" db="EMBL/GenBank/DDBJ databases">
        <title>Genomic Encyclopedia of Type Strains, Phase IV (KMG-IV): sequencing the most valuable type-strain genomes for metagenomic binning, comparative biology and taxonomic classification.</title>
        <authorList>
            <person name="Goeker M."/>
        </authorList>
    </citation>
    <scope>NUCLEOTIDE SEQUENCE [LARGE SCALE GENOMIC DNA]</scope>
    <source>
        <strain evidence="8 9">DSM 24875</strain>
    </source>
</reference>
<dbReference type="InterPro" id="IPR024434">
    <property type="entry name" value="TSCPD_dom"/>
</dbReference>
<keyword evidence="9" id="KW-1185">Reference proteome</keyword>
<dbReference type="Proteomes" id="UP000253529">
    <property type="component" value="Unassembled WGS sequence"/>
</dbReference>
<gene>
    <name evidence="8" type="ORF">DFR50_11229</name>
</gene>
<comment type="caution">
    <text evidence="8">The sequence shown here is derived from an EMBL/GenBank/DDBJ whole genome shotgun (WGS) entry which is preliminary data.</text>
</comment>
<evidence type="ECO:0000259" key="7">
    <source>
        <dbReference type="Pfam" id="PF12637"/>
    </source>
</evidence>
<dbReference type="EC" id="1.17.4.1" evidence="2"/>
<evidence type="ECO:0000256" key="5">
    <source>
        <dbReference type="ARBA" id="ARBA00047754"/>
    </source>
</evidence>
<sequence length="179" mass="19789">MTMDHDTVTDRCDTLELEEVASRAPHDSGADESPETEGQGGAATHDGGLPHRERLPNRRRGYTQKARVGGQKIYLRTGNYADGRLGEIFIDMHKEGATFRSLMNNFAIAVSLGLQHGVPLEKFVDVFRGARFEPAGLVEGNERIEHATSILDYIFRELAISYLGRDDLATDQSEEAGLE</sequence>
<protein>
    <recommendedName>
        <fullName evidence="2">ribonucleoside-diphosphate reductase</fullName>
        <ecNumber evidence="2">1.17.4.1</ecNumber>
    </recommendedName>
</protein>
<comment type="catalytic activity">
    <reaction evidence="5">
        <text>a 2'-deoxyribonucleoside 5'-diphosphate + [thioredoxin]-disulfide + H2O = a ribonucleoside 5'-diphosphate + [thioredoxin]-dithiol</text>
        <dbReference type="Rhea" id="RHEA:23252"/>
        <dbReference type="Rhea" id="RHEA-COMP:10698"/>
        <dbReference type="Rhea" id="RHEA-COMP:10700"/>
        <dbReference type="ChEBI" id="CHEBI:15377"/>
        <dbReference type="ChEBI" id="CHEBI:29950"/>
        <dbReference type="ChEBI" id="CHEBI:50058"/>
        <dbReference type="ChEBI" id="CHEBI:57930"/>
        <dbReference type="ChEBI" id="CHEBI:73316"/>
        <dbReference type="EC" id="1.17.4.1"/>
    </reaction>
</comment>